<accession>A0A3A9Z0B8</accession>
<organism evidence="2 3">
    <name type="scientific">Streptomyces hoynatensis</name>
    <dbReference type="NCBI Taxonomy" id="1141874"/>
    <lineage>
        <taxon>Bacteria</taxon>
        <taxon>Bacillati</taxon>
        <taxon>Actinomycetota</taxon>
        <taxon>Actinomycetes</taxon>
        <taxon>Kitasatosporales</taxon>
        <taxon>Streptomycetaceae</taxon>
        <taxon>Streptomyces</taxon>
    </lineage>
</organism>
<feature type="region of interest" description="Disordered" evidence="1">
    <location>
        <begin position="48"/>
        <end position="97"/>
    </location>
</feature>
<dbReference type="EMBL" id="RBAL01000007">
    <property type="protein sequence ID" value="RKN41791.1"/>
    <property type="molecule type" value="Genomic_DNA"/>
</dbReference>
<comment type="caution">
    <text evidence="2">The sequence shown here is derived from an EMBL/GenBank/DDBJ whole genome shotgun (WGS) entry which is preliminary data.</text>
</comment>
<name>A0A3A9Z0B8_9ACTN</name>
<proteinExistence type="predicted"/>
<feature type="compositionally biased region" description="Basic and acidic residues" evidence="1">
    <location>
        <begin position="86"/>
        <end position="97"/>
    </location>
</feature>
<feature type="compositionally biased region" description="Gly residues" evidence="1">
    <location>
        <begin position="49"/>
        <end position="77"/>
    </location>
</feature>
<gene>
    <name evidence="2" type="ORF">D7294_15160</name>
</gene>
<evidence type="ECO:0000313" key="3">
    <source>
        <dbReference type="Proteomes" id="UP000272474"/>
    </source>
</evidence>
<evidence type="ECO:0000256" key="1">
    <source>
        <dbReference type="SAM" id="MobiDB-lite"/>
    </source>
</evidence>
<dbReference type="AlphaFoldDB" id="A0A3A9Z0B8"/>
<protein>
    <submittedName>
        <fullName evidence="2">Uncharacterized protein</fullName>
    </submittedName>
</protein>
<dbReference type="Proteomes" id="UP000272474">
    <property type="component" value="Unassembled WGS sequence"/>
</dbReference>
<keyword evidence="3" id="KW-1185">Reference proteome</keyword>
<sequence>MEAVMKRVFLSLVPLARFAREFGYGVHAAHALRHGGALDAATAEVVAGRGAGGTGRGGAQAPEGPGGPGRAPGGGVWEGPVVLPHADPRGLFDGPRP</sequence>
<evidence type="ECO:0000313" key="2">
    <source>
        <dbReference type="EMBL" id="RKN41791.1"/>
    </source>
</evidence>
<reference evidence="2 3" key="1">
    <citation type="journal article" date="2014" name="Int. J. Syst. Evol. Microbiol.">
        <title>Streptomyces hoynatensis sp. nov., isolated from deep marine sediment.</title>
        <authorList>
            <person name="Veyisoglu A."/>
            <person name="Sahin N."/>
        </authorList>
    </citation>
    <scope>NUCLEOTIDE SEQUENCE [LARGE SCALE GENOMIC DNA]</scope>
    <source>
        <strain evidence="2 3">KCTC 29097</strain>
    </source>
</reference>